<protein>
    <submittedName>
        <fullName evidence="4">Iron uptake regulator</fullName>
    </submittedName>
</protein>
<dbReference type="EMBL" id="AP024329">
    <property type="protein sequence ID" value="BCQ35859.1"/>
    <property type="molecule type" value="Genomic_DNA"/>
</dbReference>
<proteinExistence type="predicted"/>
<name>A0ABN6DM57_ERWRD</name>
<feature type="domain" description="FecR N-terminal" evidence="3">
    <location>
        <begin position="13"/>
        <end position="52"/>
    </location>
</feature>
<dbReference type="PIRSF" id="PIRSF018266">
    <property type="entry name" value="FecR"/>
    <property type="match status" value="1"/>
</dbReference>
<gene>
    <name evidence="4" type="ORF">ERHA53_32020</name>
</gene>
<sequence length="322" mass="34580">MTGNMSQDDKLFEEAFDLIIMLQAGKDTPQVRDLIQVWRARGPAHEAAWREAMHIHSLSGDLLHVSPSTVVPLPSRPGLSRRRFLLGATAVAAAGALLAVAGPQLLLNLRADNVTATAEVKHLRLEDGTAIALGPDSAVRYHFTPQERRIELLSGMAWIDVAADDMRTFRAVARDMQVSTFDSAFDLSQESSLLNVSVGRGSAEVLIAGNSDPVSPQLGAGDWLTLDLHSQLIEHGHHSADAAGAWQDGTLVVDGETLSSVVARIARWQPGKVVMASSRLGHQRISGVYNLSDPLSALQAAVQPRGGKVHELSPWLTVIATI</sequence>
<dbReference type="PANTHER" id="PTHR30273">
    <property type="entry name" value="PERIPLASMIC SIGNAL SENSOR AND SIGMA FACTOR ACTIVATOR FECR-RELATED"/>
    <property type="match status" value="1"/>
</dbReference>
<evidence type="ECO:0000313" key="5">
    <source>
        <dbReference type="Proteomes" id="UP000677515"/>
    </source>
</evidence>
<organism evidence="4 5">
    <name type="scientific">Erwinia rhapontici</name>
    <name type="common">Pectobacterium rhapontici</name>
    <dbReference type="NCBI Taxonomy" id="55212"/>
    <lineage>
        <taxon>Bacteria</taxon>
        <taxon>Pseudomonadati</taxon>
        <taxon>Pseudomonadota</taxon>
        <taxon>Gammaproteobacteria</taxon>
        <taxon>Enterobacterales</taxon>
        <taxon>Erwiniaceae</taxon>
        <taxon>Erwinia</taxon>
    </lineage>
</organism>
<reference evidence="4 5" key="1">
    <citation type="submission" date="2021-01" db="EMBL/GenBank/DDBJ databases">
        <title>Complete genome sequence of Erwinia rhapontici MAFF 311153.</title>
        <authorList>
            <person name="Morohoshi T."/>
            <person name="Someya N."/>
        </authorList>
    </citation>
    <scope>NUCLEOTIDE SEQUENCE [LARGE SCALE GENOMIC DNA]</scope>
    <source>
        <strain evidence="4 5">MAFF 311153</strain>
    </source>
</reference>
<keyword evidence="1" id="KW-0812">Transmembrane</keyword>
<keyword evidence="1" id="KW-0472">Membrane</keyword>
<dbReference type="RefSeq" id="WP_159336282.1">
    <property type="nucleotide sequence ID" value="NZ_AP024329.1"/>
</dbReference>
<dbReference type="Gene3D" id="2.60.120.1440">
    <property type="match status" value="1"/>
</dbReference>
<evidence type="ECO:0000256" key="1">
    <source>
        <dbReference type="SAM" id="Phobius"/>
    </source>
</evidence>
<evidence type="ECO:0000259" key="2">
    <source>
        <dbReference type="Pfam" id="PF04773"/>
    </source>
</evidence>
<dbReference type="InterPro" id="IPR032623">
    <property type="entry name" value="FecR_N"/>
</dbReference>
<evidence type="ECO:0000313" key="4">
    <source>
        <dbReference type="EMBL" id="BCQ35859.1"/>
    </source>
</evidence>
<dbReference type="Proteomes" id="UP000677515">
    <property type="component" value="Chromosome"/>
</dbReference>
<accession>A0ABN6DM57</accession>
<keyword evidence="5" id="KW-1185">Reference proteome</keyword>
<dbReference type="Pfam" id="PF04773">
    <property type="entry name" value="FecR"/>
    <property type="match status" value="1"/>
</dbReference>
<dbReference type="PROSITE" id="PS51318">
    <property type="entry name" value="TAT"/>
    <property type="match status" value="1"/>
</dbReference>
<dbReference type="Pfam" id="PF16220">
    <property type="entry name" value="DUF4880"/>
    <property type="match status" value="1"/>
</dbReference>
<feature type="transmembrane region" description="Helical" evidence="1">
    <location>
        <begin position="84"/>
        <end position="107"/>
    </location>
</feature>
<dbReference type="InterPro" id="IPR006860">
    <property type="entry name" value="FecR"/>
</dbReference>
<evidence type="ECO:0000259" key="3">
    <source>
        <dbReference type="Pfam" id="PF16220"/>
    </source>
</evidence>
<dbReference type="InterPro" id="IPR012373">
    <property type="entry name" value="Ferrdict_sens_TM"/>
</dbReference>
<dbReference type="InterPro" id="IPR006311">
    <property type="entry name" value="TAT_signal"/>
</dbReference>
<dbReference type="PANTHER" id="PTHR30273:SF2">
    <property type="entry name" value="PROTEIN FECR"/>
    <property type="match status" value="1"/>
</dbReference>
<feature type="domain" description="FecR protein" evidence="2">
    <location>
        <begin position="114"/>
        <end position="203"/>
    </location>
</feature>
<keyword evidence="1" id="KW-1133">Transmembrane helix</keyword>